<sequence length="381" mass="40073">PEVALGIGGGGVVSLSPPIGKVSGLLLATVWYLAVGPLFATPRTATVSFEVGIAPLTGDSAMPLLIYSVVYFAIVILVSLYPGKLLDTVGNFLAPLKIIALVILSVAAIVWPAGPISNALDAYQNAAFSNGFVNGYLTMDTLGAMVFGIVIVNAARSRGVTEARLLTRYTVWAGLMAGVGLTLLYLALFRLGSDSATLVDQSANGAAILHAYVQHTFGGAGSFLLAALIFIAGLVTAVGLTCACAEFFAQYIPLSYRTLVFILGGFSMVVSNLGLSHLIQISIPVLTAIYPPCIALVVLSFTRSWWHNSTRIIAPAMFISLLFGILDGIKASAFGDMLPAWSQRLPLAEQGLAWLMPTVVMVILAIIWDRAAGRQVTSSAH</sequence>
<keyword evidence="8 9" id="KW-0472">Membrane</keyword>
<feature type="transmembrane region" description="Helical" evidence="9">
    <location>
        <begin position="256"/>
        <end position="275"/>
    </location>
</feature>
<evidence type="ECO:0000256" key="4">
    <source>
        <dbReference type="ARBA" id="ARBA00022475"/>
    </source>
</evidence>
<feature type="transmembrane region" description="Helical" evidence="9">
    <location>
        <begin position="133"/>
        <end position="154"/>
    </location>
</feature>
<dbReference type="NCBIfam" id="TIGR00796">
    <property type="entry name" value="livcs"/>
    <property type="match status" value="1"/>
</dbReference>
<evidence type="ECO:0000313" key="11">
    <source>
        <dbReference type="Proteomes" id="UP000298196"/>
    </source>
</evidence>
<comment type="similarity">
    <text evidence="2 9">Belongs to the branched chain amino acid transporter family.</text>
</comment>
<feature type="transmembrane region" description="Helical" evidence="9">
    <location>
        <begin position="313"/>
        <end position="331"/>
    </location>
</feature>
<dbReference type="PANTHER" id="PTHR30588:SF0">
    <property type="entry name" value="BRANCHED-CHAIN AMINO ACID PERMEASE BRNQ"/>
    <property type="match status" value="1"/>
</dbReference>
<dbReference type="GO" id="GO:0015188">
    <property type="term" value="F:L-isoleucine transmembrane transporter activity"/>
    <property type="evidence" value="ECO:0007669"/>
    <property type="project" value="TreeGrafter"/>
</dbReference>
<keyword evidence="4" id="KW-1003">Cell membrane</keyword>
<accession>A0A4Z0KEY9</accession>
<dbReference type="GO" id="GO:0015818">
    <property type="term" value="P:isoleucine transport"/>
    <property type="evidence" value="ECO:0007669"/>
    <property type="project" value="TreeGrafter"/>
</dbReference>
<dbReference type="GO" id="GO:0015820">
    <property type="term" value="P:L-leucine transport"/>
    <property type="evidence" value="ECO:0007669"/>
    <property type="project" value="TreeGrafter"/>
</dbReference>
<comment type="function">
    <text evidence="9">Component of the transport system for branched-chain amino acids.</text>
</comment>
<evidence type="ECO:0000256" key="6">
    <source>
        <dbReference type="ARBA" id="ARBA00022970"/>
    </source>
</evidence>
<evidence type="ECO:0000313" key="10">
    <source>
        <dbReference type="EMBL" id="TGD33680.1"/>
    </source>
</evidence>
<keyword evidence="11" id="KW-1185">Reference proteome</keyword>
<proteinExistence type="inferred from homology"/>
<evidence type="ECO:0000256" key="8">
    <source>
        <dbReference type="ARBA" id="ARBA00023136"/>
    </source>
</evidence>
<feature type="transmembrane region" description="Helical" evidence="9">
    <location>
        <begin position="60"/>
        <end position="80"/>
    </location>
</feature>
<dbReference type="AlphaFoldDB" id="A0A4Z0KEY9"/>
<evidence type="ECO:0000256" key="1">
    <source>
        <dbReference type="ARBA" id="ARBA00004651"/>
    </source>
</evidence>
<evidence type="ECO:0000256" key="9">
    <source>
        <dbReference type="RuleBase" id="RU362122"/>
    </source>
</evidence>
<evidence type="ECO:0000256" key="2">
    <source>
        <dbReference type="ARBA" id="ARBA00008540"/>
    </source>
</evidence>
<feature type="non-terminal residue" evidence="10">
    <location>
        <position position="1"/>
    </location>
</feature>
<feature type="transmembrane region" description="Helical" evidence="9">
    <location>
        <begin position="351"/>
        <end position="368"/>
    </location>
</feature>
<feature type="transmembrane region" description="Helical" evidence="9">
    <location>
        <begin position="92"/>
        <end position="113"/>
    </location>
</feature>
<keyword evidence="6 9" id="KW-0029">Amino-acid transport</keyword>
<dbReference type="Pfam" id="PF05525">
    <property type="entry name" value="Branch_AA_trans"/>
    <property type="match status" value="1"/>
</dbReference>
<dbReference type="Proteomes" id="UP000298196">
    <property type="component" value="Unassembled WGS sequence"/>
</dbReference>
<protein>
    <recommendedName>
        <fullName evidence="9">Branched-chain amino acid transport system carrier protein</fullName>
    </recommendedName>
</protein>
<dbReference type="EMBL" id="PYKI01003417">
    <property type="protein sequence ID" value="TGD33680.1"/>
    <property type="molecule type" value="Genomic_DNA"/>
</dbReference>
<keyword evidence="5 9" id="KW-0812">Transmembrane</keyword>
<keyword evidence="7 9" id="KW-1133">Transmembrane helix</keyword>
<gene>
    <name evidence="10" type="ORF">C9F07_34370</name>
</gene>
<evidence type="ECO:0000256" key="5">
    <source>
        <dbReference type="ARBA" id="ARBA00022692"/>
    </source>
</evidence>
<comment type="caution">
    <text evidence="9">Lacks conserved residue(s) required for the propagation of feature annotation.</text>
</comment>
<reference evidence="10 11" key="1">
    <citation type="submission" date="2018-03" db="EMBL/GenBank/DDBJ databases">
        <title>Non-Typhoidal Salmonella genome sequencing and assembly.</title>
        <authorList>
            <person name="Matchawe C."/>
        </authorList>
    </citation>
    <scope>NUCLEOTIDE SEQUENCE [LARGE SCALE GENOMIC DNA]</scope>
    <source>
        <strain evidence="10 11">22sa</strain>
    </source>
</reference>
<organism evidence="10 11">
    <name type="scientific">Salmonella enterica subsp. enterica serovar Poona</name>
    <dbReference type="NCBI Taxonomy" id="436295"/>
    <lineage>
        <taxon>Bacteria</taxon>
        <taxon>Pseudomonadati</taxon>
        <taxon>Pseudomonadota</taxon>
        <taxon>Gammaproteobacteria</taxon>
        <taxon>Enterobacterales</taxon>
        <taxon>Enterobacteriaceae</taxon>
        <taxon>Salmonella</taxon>
    </lineage>
</organism>
<feature type="transmembrane region" description="Helical" evidence="9">
    <location>
        <begin position="22"/>
        <end position="40"/>
    </location>
</feature>
<dbReference type="PANTHER" id="PTHR30588">
    <property type="entry name" value="BRANCHED-CHAIN AMINO ACID TRANSPORT SYSTEM 2 CARRIER PROTEIN"/>
    <property type="match status" value="1"/>
</dbReference>
<feature type="transmembrane region" description="Helical" evidence="9">
    <location>
        <begin position="166"/>
        <end position="188"/>
    </location>
</feature>
<feature type="transmembrane region" description="Helical" evidence="9">
    <location>
        <begin position="223"/>
        <end position="249"/>
    </location>
</feature>
<feature type="transmembrane region" description="Helical" evidence="9">
    <location>
        <begin position="281"/>
        <end position="301"/>
    </location>
</feature>
<comment type="subcellular location">
    <subcellularLocation>
        <location evidence="9">Cell inner membrane</location>
        <topology evidence="9">Multi-pass membrane protein</topology>
    </subcellularLocation>
    <subcellularLocation>
        <location evidence="1">Cell membrane</location>
        <topology evidence="1">Multi-pass membrane protein</topology>
    </subcellularLocation>
</comment>
<dbReference type="InterPro" id="IPR004685">
    <property type="entry name" value="Brnchd-chn_aa_trnsp_Livcs"/>
</dbReference>
<dbReference type="GO" id="GO:0015190">
    <property type="term" value="F:L-leucine transmembrane transporter activity"/>
    <property type="evidence" value="ECO:0007669"/>
    <property type="project" value="TreeGrafter"/>
</dbReference>
<name>A0A4Z0KEY9_SALET</name>
<dbReference type="GO" id="GO:0005886">
    <property type="term" value="C:plasma membrane"/>
    <property type="evidence" value="ECO:0007669"/>
    <property type="project" value="UniProtKB-SubCell"/>
</dbReference>
<evidence type="ECO:0000256" key="7">
    <source>
        <dbReference type="ARBA" id="ARBA00022989"/>
    </source>
</evidence>
<comment type="caution">
    <text evidence="10">The sequence shown here is derived from an EMBL/GenBank/DDBJ whole genome shotgun (WGS) entry which is preliminary data.</text>
</comment>
<dbReference type="NCBIfam" id="NF011962">
    <property type="entry name" value="PRK15433.1"/>
    <property type="match status" value="1"/>
</dbReference>
<evidence type="ECO:0000256" key="3">
    <source>
        <dbReference type="ARBA" id="ARBA00022448"/>
    </source>
</evidence>
<dbReference type="GO" id="GO:0005304">
    <property type="term" value="F:L-valine transmembrane transporter activity"/>
    <property type="evidence" value="ECO:0007669"/>
    <property type="project" value="TreeGrafter"/>
</dbReference>
<keyword evidence="3 9" id="KW-0813">Transport</keyword>